<dbReference type="SUPFAM" id="SSF102462">
    <property type="entry name" value="Peptidyl-tRNA hydrolase II"/>
    <property type="match status" value="1"/>
</dbReference>
<protein>
    <submittedName>
        <fullName evidence="1">Peptidyl-tRNA hydrolase</fullName>
    </submittedName>
</protein>
<evidence type="ECO:0000313" key="2">
    <source>
        <dbReference type="Proteomes" id="UP001072034"/>
    </source>
</evidence>
<comment type="caution">
    <text evidence="1">The sequence shown here is derived from an EMBL/GenBank/DDBJ whole genome shotgun (WGS) entry which is preliminary data.</text>
</comment>
<dbReference type="EMBL" id="JAPTMY010000031">
    <property type="protein sequence ID" value="MCZ0858825.1"/>
    <property type="molecule type" value="Genomic_DNA"/>
</dbReference>
<dbReference type="GO" id="GO:0016787">
    <property type="term" value="F:hydrolase activity"/>
    <property type="evidence" value="ECO:0007669"/>
    <property type="project" value="UniProtKB-KW"/>
</dbReference>
<dbReference type="Proteomes" id="UP001072034">
    <property type="component" value="Unassembled WGS sequence"/>
</dbReference>
<dbReference type="InterPro" id="IPR023476">
    <property type="entry name" value="Pep_tRNA_hydro_II_dom_sf"/>
</dbReference>
<keyword evidence="2" id="KW-1185">Reference proteome</keyword>
<dbReference type="RefSeq" id="WP_268918154.1">
    <property type="nucleotide sequence ID" value="NZ_CP124548.1"/>
</dbReference>
<gene>
    <name evidence="1" type="ORF">OHJ16_12315</name>
</gene>
<evidence type="ECO:0000313" key="1">
    <source>
        <dbReference type="EMBL" id="MCZ0858825.1"/>
    </source>
</evidence>
<organism evidence="1 2">
    <name type="scientific">Actinomyces israelii</name>
    <dbReference type="NCBI Taxonomy" id="1659"/>
    <lineage>
        <taxon>Bacteria</taxon>
        <taxon>Bacillati</taxon>
        <taxon>Actinomycetota</taxon>
        <taxon>Actinomycetes</taxon>
        <taxon>Actinomycetales</taxon>
        <taxon>Actinomycetaceae</taxon>
        <taxon>Actinomyces</taxon>
    </lineage>
</organism>
<keyword evidence="1" id="KW-0378">Hydrolase</keyword>
<proteinExistence type="predicted"/>
<reference evidence="1" key="1">
    <citation type="submission" date="2022-10" db="EMBL/GenBank/DDBJ databases">
        <title>Genome sequence of Actinomyces israelii ATCC 10048.</title>
        <authorList>
            <person name="Watt R.M."/>
            <person name="Tong W.M."/>
        </authorList>
    </citation>
    <scope>NUCLEOTIDE SEQUENCE</scope>
    <source>
        <strain evidence="1">ATCC 10048</strain>
    </source>
</reference>
<sequence length="248" mass="26765">MSDHETPWGMQIAVRYDKVRPPRRIDVAEAAARAVVALLASPPAAPGGAWHDAVERWRSRRIRKLVRRARGRRWEEVQELAGVTVFQDGPAGWGTAAARAFVPGPVRPLPPPLAKTQVEGTHFPHGDELPPPPAAIAEAARRDDGAATGIELTGESVSSSALVTVEVTPLEEMTSGKLCAQVAHAAQLAWQSPAMPEAVRSAWAAQDYRVRVSFPTSEAWEAASRPVSVVDAGFTELDGPRETARARW</sequence>
<accession>A0ABT4ICB0</accession>
<name>A0ABT4ICB0_9ACTO</name>